<comment type="similarity">
    <text evidence="2">Belongs to the ripply family.</text>
</comment>
<feature type="compositionally biased region" description="Low complexity" evidence="5">
    <location>
        <begin position="290"/>
        <end position="304"/>
    </location>
</feature>
<reference evidence="6" key="1">
    <citation type="submission" date="2025-05" db="UniProtKB">
        <authorList>
            <consortium name="RefSeq"/>
        </authorList>
    </citation>
    <scope>NUCLEOTIDE SEQUENCE [LARGE SCALE GENOMIC DNA]</scope>
</reference>
<sequence>MLISVDGIGTAAPARQPKIFRACSRSSAVSVKPLETDTTVSEAKAAKIRVGSFRPALTLPERGFKAIPFSVASSRLGADLDPAWMQLGSSLDAELAAGTTFQKASEIHKMCRIASFYLLLDSWKLAARANVVFPPRPCVAGRLTPARRNPFPSHLGAARVRTAARPIPPSRATFLFMRLAGERGAGREGGSHRVGRQQAAGAADIKPRARARPASRQPPPALPRRAMETGGPSASGPGGGEGEGEGERAHRRRLQPAGPDRPTRRGGARSGGRASPSPSPSRSPAPAPASPRLLPSALHPAPARGPRRSAGFWRPWADARGSREEGAPPPAAEAMPDSPGVTEASGKLSQYRHPVRLFWPKSKCYDYLYQEAEALLKNFPIQATISFYEDSDSEDEIEELICEN</sequence>
<comment type="subcellular location">
    <subcellularLocation>
        <location evidence="1">Nucleus</location>
    </subcellularLocation>
</comment>
<protein>
    <submittedName>
        <fullName evidence="7">Protein ripply2</fullName>
    </submittedName>
</protein>
<name>A0ABM4ZS49_VULVU</name>
<evidence type="ECO:0000313" key="7">
    <source>
        <dbReference type="RefSeq" id="XP_072605367.1"/>
    </source>
</evidence>
<dbReference type="PANTHER" id="PTHR16770:SF3">
    <property type="entry name" value="PROTEIN RIPPLY2"/>
    <property type="match status" value="1"/>
</dbReference>
<dbReference type="PANTHER" id="PTHR16770">
    <property type="entry name" value="PROTEIN RIPPLY-LIKE"/>
    <property type="match status" value="1"/>
</dbReference>
<dbReference type="Proteomes" id="UP001652641">
    <property type="component" value="Chromosome 1"/>
</dbReference>
<dbReference type="InterPro" id="IPR028127">
    <property type="entry name" value="Ripply_fam"/>
</dbReference>
<accession>A0ABM4ZS49</accession>
<evidence type="ECO:0000256" key="1">
    <source>
        <dbReference type="ARBA" id="ARBA00004123"/>
    </source>
</evidence>
<organism evidence="6 7">
    <name type="scientific">Vulpes vulpes</name>
    <name type="common">Red fox</name>
    <dbReference type="NCBI Taxonomy" id="9627"/>
    <lineage>
        <taxon>Eukaryota</taxon>
        <taxon>Metazoa</taxon>
        <taxon>Chordata</taxon>
        <taxon>Craniata</taxon>
        <taxon>Vertebrata</taxon>
        <taxon>Euteleostomi</taxon>
        <taxon>Mammalia</taxon>
        <taxon>Eutheria</taxon>
        <taxon>Laurasiatheria</taxon>
        <taxon>Carnivora</taxon>
        <taxon>Caniformia</taxon>
        <taxon>Canidae</taxon>
        <taxon>Vulpes</taxon>
    </lineage>
</organism>
<keyword evidence="4" id="KW-0539">Nucleus</keyword>
<gene>
    <name evidence="7" type="primary">RIPPLY2</name>
</gene>
<keyword evidence="6" id="KW-1185">Reference proteome</keyword>
<dbReference type="GeneID" id="140597904"/>
<feature type="region of interest" description="Disordered" evidence="5">
    <location>
        <begin position="184"/>
        <end position="347"/>
    </location>
</feature>
<evidence type="ECO:0000313" key="6">
    <source>
        <dbReference type="Proteomes" id="UP001652641"/>
    </source>
</evidence>
<proteinExistence type="inferred from homology"/>
<evidence type="ECO:0000256" key="2">
    <source>
        <dbReference type="ARBA" id="ARBA00006944"/>
    </source>
</evidence>
<dbReference type="RefSeq" id="XP_072605367.1">
    <property type="nucleotide sequence ID" value="XM_072749266.1"/>
</dbReference>
<dbReference type="Pfam" id="PF14998">
    <property type="entry name" value="Ripply"/>
    <property type="match status" value="1"/>
</dbReference>
<keyword evidence="3" id="KW-0217">Developmental protein</keyword>
<evidence type="ECO:0000256" key="3">
    <source>
        <dbReference type="ARBA" id="ARBA00022473"/>
    </source>
</evidence>
<evidence type="ECO:0000256" key="4">
    <source>
        <dbReference type="ARBA" id="ARBA00023242"/>
    </source>
</evidence>
<feature type="compositionally biased region" description="Pro residues" evidence="5">
    <location>
        <begin position="277"/>
        <end position="289"/>
    </location>
</feature>
<reference evidence="7" key="2">
    <citation type="submission" date="2025-08" db="UniProtKB">
        <authorList>
            <consortium name="RefSeq"/>
        </authorList>
    </citation>
    <scope>IDENTIFICATION</scope>
    <source>
        <tissue evidence="7">Cell line</tissue>
    </source>
</reference>
<evidence type="ECO:0000256" key="5">
    <source>
        <dbReference type="SAM" id="MobiDB-lite"/>
    </source>
</evidence>